<feature type="transmembrane region" description="Helical" evidence="1">
    <location>
        <begin position="398"/>
        <end position="418"/>
    </location>
</feature>
<accession>A0A815ILP3</accession>
<dbReference type="InterPro" id="IPR053001">
    <property type="entry name" value="MNNG_permease-like"/>
</dbReference>
<reference evidence="3" key="1">
    <citation type="submission" date="2021-02" db="EMBL/GenBank/DDBJ databases">
        <authorList>
            <person name="Nowell W R."/>
        </authorList>
    </citation>
    <scope>NUCLEOTIDE SEQUENCE</scope>
</reference>
<feature type="transmembrane region" description="Helical" evidence="1">
    <location>
        <begin position="311"/>
        <end position="331"/>
    </location>
</feature>
<feature type="transmembrane region" description="Helical" evidence="1">
    <location>
        <begin position="338"/>
        <end position="358"/>
    </location>
</feature>
<feature type="domain" description="DUF3533" evidence="2">
    <location>
        <begin position="36"/>
        <end position="406"/>
    </location>
</feature>
<feature type="transmembrane region" description="Helical" evidence="1">
    <location>
        <begin position="240"/>
        <end position="260"/>
    </location>
</feature>
<dbReference type="Pfam" id="PF12051">
    <property type="entry name" value="DUF3533"/>
    <property type="match status" value="1"/>
</dbReference>
<sequence>MFVADQSQPSLPHLWSRSAGMNVVRRTLIIHTIRVCIIVWIVTFLIAIIYLGSGSDPYSRTRSLDVYVIDLDNDIAGSYFLTAFHQTPPGNLTLNWIFKQPSEFPSGFADKVENGKAWAVVYMNSNITAHVNQIIESILYGYSYNSISYIPSSAVNIVYDEGRNPNTVNGFILPPIQMAIATASANYAAYIQALIDSYSNATFNSVMMTVSLSQIIWSPIGFTNVNLHPAFPYARSLATSLGYLFLWLIMTALVTVNIRITTPLIKKIKLIDIAIIRMLSGIFNSLIISLIYSLCVLWFGNFTDAIPFIRFWLFNWLAAYTFVSIIALFSLNLGVMAHIVLILFLILNFSTASTSLAIELQNTFYRIGYGLPLFHCLSGGRHLLFGSHTRLGVDVGTLIAYCAVCILLTIITSAIRVHKQQKLIAKNKREEIFKKKTTINKT</sequence>
<protein>
    <recommendedName>
        <fullName evidence="2">DUF3533 domain-containing protein</fullName>
    </recommendedName>
</protein>
<evidence type="ECO:0000313" key="4">
    <source>
        <dbReference type="EMBL" id="CAF1596005.1"/>
    </source>
</evidence>
<dbReference type="InterPro" id="IPR022703">
    <property type="entry name" value="DUF3533"/>
</dbReference>
<dbReference type="Proteomes" id="UP000663824">
    <property type="component" value="Unassembled WGS sequence"/>
</dbReference>
<evidence type="ECO:0000313" key="6">
    <source>
        <dbReference type="Proteomes" id="UP000663855"/>
    </source>
</evidence>
<evidence type="ECO:0000313" key="5">
    <source>
        <dbReference type="EMBL" id="CAF2068985.1"/>
    </source>
</evidence>
<name>A0A815ILP3_9BILA</name>
<keyword evidence="1" id="KW-0472">Membrane</keyword>
<dbReference type="PANTHER" id="PTHR34814:SF2">
    <property type="entry name" value="DUF3533 DOMAIN-CONTAINING PROTEIN"/>
    <property type="match status" value="1"/>
</dbReference>
<proteinExistence type="predicted"/>
<dbReference type="GO" id="GO:0016020">
    <property type="term" value="C:membrane"/>
    <property type="evidence" value="ECO:0007669"/>
    <property type="project" value="TreeGrafter"/>
</dbReference>
<feature type="transmembrane region" description="Helical" evidence="1">
    <location>
        <begin position="28"/>
        <end position="52"/>
    </location>
</feature>
<keyword evidence="1" id="KW-1133">Transmembrane helix</keyword>
<dbReference type="OrthoDB" id="2140105at2759"/>
<keyword evidence="1" id="KW-0812">Transmembrane</keyword>
<organism evidence="3 6">
    <name type="scientific">Rotaria magnacalcarata</name>
    <dbReference type="NCBI Taxonomy" id="392030"/>
    <lineage>
        <taxon>Eukaryota</taxon>
        <taxon>Metazoa</taxon>
        <taxon>Spiralia</taxon>
        <taxon>Gnathifera</taxon>
        <taxon>Rotifera</taxon>
        <taxon>Eurotatoria</taxon>
        <taxon>Bdelloidea</taxon>
        <taxon>Philodinida</taxon>
        <taxon>Philodinidae</taxon>
        <taxon>Rotaria</taxon>
    </lineage>
</organism>
<gene>
    <name evidence="3" type="ORF">CJN711_LOCUS20283</name>
    <name evidence="4" type="ORF">KQP761_LOCUS21718</name>
    <name evidence="5" type="ORF">MBJ925_LOCUS16361</name>
</gene>
<dbReference type="EMBL" id="CAJNOV010009488">
    <property type="protein sequence ID" value="CAF1367870.1"/>
    <property type="molecule type" value="Genomic_DNA"/>
</dbReference>
<dbReference type="Proteomes" id="UP000663834">
    <property type="component" value="Unassembled WGS sequence"/>
</dbReference>
<feature type="transmembrane region" description="Helical" evidence="1">
    <location>
        <begin position="281"/>
        <end position="299"/>
    </location>
</feature>
<dbReference type="Proteomes" id="UP000663855">
    <property type="component" value="Unassembled WGS sequence"/>
</dbReference>
<evidence type="ECO:0000313" key="3">
    <source>
        <dbReference type="EMBL" id="CAF1367870.1"/>
    </source>
</evidence>
<dbReference type="PANTHER" id="PTHR34814">
    <property type="entry name" value="NITROSOGUANIDINE RESISTANCE PROTEIN SNG1"/>
    <property type="match status" value="1"/>
</dbReference>
<comment type="caution">
    <text evidence="3">The sequence shown here is derived from an EMBL/GenBank/DDBJ whole genome shotgun (WGS) entry which is preliminary data.</text>
</comment>
<evidence type="ECO:0000256" key="1">
    <source>
        <dbReference type="SAM" id="Phobius"/>
    </source>
</evidence>
<evidence type="ECO:0000259" key="2">
    <source>
        <dbReference type="Pfam" id="PF12051"/>
    </source>
</evidence>
<dbReference type="EMBL" id="CAJNOW010011293">
    <property type="protein sequence ID" value="CAF1596005.1"/>
    <property type="molecule type" value="Genomic_DNA"/>
</dbReference>
<dbReference type="AlphaFoldDB" id="A0A815ILP3"/>
<feature type="transmembrane region" description="Helical" evidence="1">
    <location>
        <begin position="201"/>
        <end position="220"/>
    </location>
</feature>
<dbReference type="EMBL" id="CAJNRE010007918">
    <property type="protein sequence ID" value="CAF2068985.1"/>
    <property type="molecule type" value="Genomic_DNA"/>
</dbReference>